<sequence>MLTLYFPFSKVYFAFCHGGIFLHLYLFFFCFFLFLKSFNSYLLAKCFLFFPSFIIFAPFFNFIFPTSHHLVTVSKESCNYKFPYILIFEKKITFSLLSVF</sequence>
<proteinExistence type="predicted"/>
<protein>
    <submittedName>
        <fullName evidence="1">Uncharacterized protein</fullName>
    </submittedName>
</protein>
<dbReference type="Proteomes" id="UP000091857">
    <property type="component" value="Chromosome 17"/>
</dbReference>
<organism evidence="1 2">
    <name type="scientific">Manihot esculenta</name>
    <name type="common">Cassava</name>
    <name type="synonym">Jatropha manihot</name>
    <dbReference type="NCBI Taxonomy" id="3983"/>
    <lineage>
        <taxon>Eukaryota</taxon>
        <taxon>Viridiplantae</taxon>
        <taxon>Streptophyta</taxon>
        <taxon>Embryophyta</taxon>
        <taxon>Tracheophyta</taxon>
        <taxon>Spermatophyta</taxon>
        <taxon>Magnoliopsida</taxon>
        <taxon>eudicotyledons</taxon>
        <taxon>Gunneridae</taxon>
        <taxon>Pentapetalae</taxon>
        <taxon>rosids</taxon>
        <taxon>fabids</taxon>
        <taxon>Malpighiales</taxon>
        <taxon>Euphorbiaceae</taxon>
        <taxon>Crotonoideae</taxon>
        <taxon>Manihoteae</taxon>
        <taxon>Manihot</taxon>
    </lineage>
</organism>
<evidence type="ECO:0000313" key="2">
    <source>
        <dbReference type="Proteomes" id="UP000091857"/>
    </source>
</evidence>
<keyword evidence="2" id="KW-1185">Reference proteome</keyword>
<dbReference type="EMBL" id="CM004403">
    <property type="protein sequence ID" value="KAG8634858.1"/>
    <property type="molecule type" value="Genomic_DNA"/>
</dbReference>
<name>A0ACB7G3K4_MANES</name>
<evidence type="ECO:0000313" key="1">
    <source>
        <dbReference type="EMBL" id="KAG8634858.1"/>
    </source>
</evidence>
<comment type="caution">
    <text evidence="1">The sequence shown here is derived from an EMBL/GenBank/DDBJ whole genome shotgun (WGS) entry which is preliminary data.</text>
</comment>
<gene>
    <name evidence="1" type="ORF">MANES_17G094533v8</name>
</gene>
<reference evidence="2" key="1">
    <citation type="journal article" date="2016" name="Nat. Biotechnol.">
        <title>Sequencing wild and cultivated cassava and related species reveals extensive interspecific hybridization and genetic diversity.</title>
        <authorList>
            <person name="Bredeson J.V."/>
            <person name="Lyons J.B."/>
            <person name="Prochnik S.E."/>
            <person name="Wu G.A."/>
            <person name="Ha C.M."/>
            <person name="Edsinger-Gonzales E."/>
            <person name="Grimwood J."/>
            <person name="Schmutz J."/>
            <person name="Rabbi I.Y."/>
            <person name="Egesi C."/>
            <person name="Nauluvula P."/>
            <person name="Lebot V."/>
            <person name="Ndunguru J."/>
            <person name="Mkamilo G."/>
            <person name="Bart R.S."/>
            <person name="Setter T.L."/>
            <person name="Gleadow R.M."/>
            <person name="Kulakow P."/>
            <person name="Ferguson M.E."/>
            <person name="Rounsley S."/>
            <person name="Rokhsar D.S."/>
        </authorList>
    </citation>
    <scope>NUCLEOTIDE SEQUENCE [LARGE SCALE GENOMIC DNA]</scope>
    <source>
        <strain evidence="2">cv. AM560-2</strain>
    </source>
</reference>
<accession>A0ACB7G3K4</accession>